<dbReference type="GO" id="GO:0005737">
    <property type="term" value="C:cytoplasm"/>
    <property type="evidence" value="ECO:0007669"/>
    <property type="project" value="TreeGrafter"/>
</dbReference>
<keyword evidence="7" id="KW-0210">Decarboxylase</keyword>
<evidence type="ECO:0000256" key="1">
    <source>
        <dbReference type="ARBA" id="ARBA00001911"/>
    </source>
</evidence>
<dbReference type="UniPathway" id="UPA00796">
    <property type="reaction ID" value="UER00771"/>
</dbReference>
<gene>
    <name evidence="16" type="ORF">AS030_04970</name>
</gene>
<evidence type="ECO:0000256" key="7">
    <source>
        <dbReference type="ARBA" id="ARBA00022793"/>
    </source>
</evidence>
<keyword evidence="14" id="KW-0456">Lyase</keyword>
<dbReference type="AlphaFoldDB" id="A0A0V8JCX1"/>
<comment type="cofactor">
    <cofactor evidence="1">
        <name>NAD(+)</name>
        <dbReference type="ChEBI" id="CHEBI:57540"/>
    </cofactor>
</comment>
<keyword evidence="6" id="KW-0812">Transmembrane</keyword>
<keyword evidence="8" id="KW-0735">Signal-anchor</keyword>
<evidence type="ECO:0000256" key="10">
    <source>
        <dbReference type="ARBA" id="ARBA00023027"/>
    </source>
</evidence>
<sequence length="324" mass="36454">MRGDGALEKIIITGVAGFLGYQLAETLLSEGCCILGIDNLSTGRMQNIDKLSVHPNFSFIKHDICSENLFQLKEITDIDQIYHLASPASPKYYQKFPFETIEINTLGTKNMLELSKIHNAKMVYLSTSEVYGDPEIHPQTEDYRGNVNTWGPRACYDEGKRLGEVFCYLYHSLFGVQIKVARIFNTYSAGLRNDDGRVISNFVNQALKGEEITVYGDGSQSRSFCYVDDTIRAIRLMMKNDAANGEIINIGNPNEITVLNLAKLIKELTNSPSDIVFLPLPKDDPKQRRPNIDKAKKILDWEPKVSLDEGLRKTINVYQSSSPN</sequence>
<keyword evidence="17" id="KW-1185">Reference proteome</keyword>
<keyword evidence="10" id="KW-0520">NAD</keyword>
<evidence type="ECO:0000256" key="5">
    <source>
        <dbReference type="ARBA" id="ARBA00012290"/>
    </source>
</evidence>
<dbReference type="GO" id="GO:0048040">
    <property type="term" value="F:UDP-glucuronate decarboxylase activity"/>
    <property type="evidence" value="ECO:0007669"/>
    <property type="project" value="UniProtKB-EC"/>
</dbReference>
<dbReference type="InterPro" id="IPR016040">
    <property type="entry name" value="NAD(P)-bd_dom"/>
</dbReference>
<evidence type="ECO:0000259" key="15">
    <source>
        <dbReference type="Pfam" id="PF16363"/>
    </source>
</evidence>
<dbReference type="GO" id="GO:0070403">
    <property type="term" value="F:NAD+ binding"/>
    <property type="evidence" value="ECO:0007669"/>
    <property type="project" value="InterPro"/>
</dbReference>
<evidence type="ECO:0000313" key="16">
    <source>
        <dbReference type="EMBL" id="KSU84883.1"/>
    </source>
</evidence>
<dbReference type="EC" id="4.1.1.35" evidence="5"/>
<keyword evidence="9" id="KW-1133">Transmembrane helix</keyword>
<dbReference type="OrthoDB" id="9811743at2"/>
<accession>A0A0V8JCX1</accession>
<dbReference type="FunFam" id="3.40.50.720:FF:000065">
    <property type="entry name" value="UDP-glucuronic acid decarboxylase 1"/>
    <property type="match status" value="1"/>
</dbReference>
<evidence type="ECO:0000256" key="12">
    <source>
        <dbReference type="ARBA" id="ARBA00023136"/>
    </source>
</evidence>
<evidence type="ECO:0000256" key="6">
    <source>
        <dbReference type="ARBA" id="ARBA00022692"/>
    </source>
</evidence>
<evidence type="ECO:0000256" key="9">
    <source>
        <dbReference type="ARBA" id="ARBA00022989"/>
    </source>
</evidence>
<reference evidence="16 17" key="1">
    <citation type="journal article" date="2014" name="Antonie Van Leeuwenhoek">
        <title>Fictibacillus enclensis sp. nov., isolated from marine sediment.</title>
        <authorList>
            <person name="Dastager S.G."/>
            <person name="Mawlankar R."/>
            <person name="Srinivasan K."/>
            <person name="Tang S.K."/>
            <person name="Lee J.C."/>
            <person name="Ramana V.V."/>
            <person name="Shouche Y.S."/>
        </authorList>
    </citation>
    <scope>NUCLEOTIDE SEQUENCE [LARGE SCALE GENOMIC DNA]</scope>
    <source>
        <strain evidence="16 17">NIO-1003</strain>
    </source>
</reference>
<name>A0A0V8JCX1_9BACL</name>
<evidence type="ECO:0000256" key="14">
    <source>
        <dbReference type="ARBA" id="ARBA00023239"/>
    </source>
</evidence>
<dbReference type="GO" id="GO:0042732">
    <property type="term" value="P:D-xylose metabolic process"/>
    <property type="evidence" value="ECO:0007669"/>
    <property type="project" value="InterPro"/>
</dbReference>
<feature type="domain" description="NAD(P)-binding" evidence="15">
    <location>
        <begin position="11"/>
        <end position="314"/>
    </location>
</feature>
<dbReference type="PANTHER" id="PTHR43078:SF6">
    <property type="entry name" value="UDP-GLUCURONIC ACID DECARBOXYLASE 1"/>
    <property type="match status" value="1"/>
</dbReference>
<dbReference type="InterPro" id="IPR036291">
    <property type="entry name" value="NAD(P)-bd_dom_sf"/>
</dbReference>
<keyword evidence="13" id="KW-0325">Glycoprotein</keyword>
<dbReference type="PANTHER" id="PTHR43078">
    <property type="entry name" value="UDP-GLUCURONIC ACID DECARBOXYLASE-RELATED"/>
    <property type="match status" value="1"/>
</dbReference>
<evidence type="ECO:0000313" key="17">
    <source>
        <dbReference type="Proteomes" id="UP000054099"/>
    </source>
</evidence>
<evidence type="ECO:0000256" key="4">
    <source>
        <dbReference type="ARBA" id="ARBA00007505"/>
    </source>
</evidence>
<dbReference type="InterPro" id="IPR044516">
    <property type="entry name" value="UXS-like"/>
</dbReference>
<evidence type="ECO:0000256" key="8">
    <source>
        <dbReference type="ARBA" id="ARBA00022968"/>
    </source>
</evidence>
<keyword evidence="11" id="KW-0333">Golgi apparatus</keyword>
<dbReference type="SUPFAM" id="SSF51735">
    <property type="entry name" value="NAD(P)-binding Rossmann-fold domains"/>
    <property type="match status" value="1"/>
</dbReference>
<dbReference type="EMBL" id="LNQN01000001">
    <property type="protein sequence ID" value="KSU84883.1"/>
    <property type="molecule type" value="Genomic_DNA"/>
</dbReference>
<evidence type="ECO:0000256" key="2">
    <source>
        <dbReference type="ARBA" id="ARBA00004447"/>
    </source>
</evidence>
<proteinExistence type="inferred from homology"/>
<organism evidence="16 17">
    <name type="scientific">Fictibacillus enclensis</name>
    <dbReference type="NCBI Taxonomy" id="1017270"/>
    <lineage>
        <taxon>Bacteria</taxon>
        <taxon>Bacillati</taxon>
        <taxon>Bacillota</taxon>
        <taxon>Bacilli</taxon>
        <taxon>Bacillales</taxon>
        <taxon>Fictibacillaceae</taxon>
        <taxon>Fictibacillus</taxon>
    </lineage>
</organism>
<evidence type="ECO:0000256" key="13">
    <source>
        <dbReference type="ARBA" id="ARBA00023180"/>
    </source>
</evidence>
<comment type="subcellular location">
    <subcellularLocation>
        <location evidence="2">Golgi apparatus</location>
        <location evidence="2">Golgi stack membrane</location>
        <topology evidence="2">Single-pass type II membrane protein</topology>
    </subcellularLocation>
</comment>
<comment type="caution">
    <text evidence="16">The sequence shown here is derived from an EMBL/GenBank/DDBJ whole genome shotgun (WGS) entry which is preliminary data.</text>
</comment>
<comment type="pathway">
    <text evidence="3">Nucleotide-sugar biosynthesis; UDP-alpha-D-xylose biosynthesis; UDP-alpha-D-xylose from UDP-alpha-D-glucuronate: step 1/1.</text>
</comment>
<dbReference type="Gene3D" id="3.40.50.720">
    <property type="entry name" value="NAD(P)-binding Rossmann-like Domain"/>
    <property type="match status" value="1"/>
</dbReference>
<dbReference type="GO" id="GO:0033320">
    <property type="term" value="P:UDP-D-xylose biosynthetic process"/>
    <property type="evidence" value="ECO:0007669"/>
    <property type="project" value="UniProtKB-UniPathway"/>
</dbReference>
<comment type="similarity">
    <text evidence="4">Belongs to the NAD(P)-dependent epimerase/dehydratase family. UDP-glucuronic acid decarboxylase subfamily.</text>
</comment>
<dbReference type="Proteomes" id="UP000054099">
    <property type="component" value="Unassembled WGS sequence"/>
</dbReference>
<dbReference type="CDD" id="cd05230">
    <property type="entry name" value="UGD_SDR_e"/>
    <property type="match status" value="1"/>
</dbReference>
<protein>
    <recommendedName>
        <fullName evidence="5">UDP-glucuronate decarboxylase</fullName>
        <ecNumber evidence="5">4.1.1.35</ecNumber>
    </recommendedName>
</protein>
<evidence type="ECO:0000256" key="3">
    <source>
        <dbReference type="ARBA" id="ARBA00005100"/>
    </source>
</evidence>
<keyword evidence="12" id="KW-0472">Membrane</keyword>
<evidence type="ECO:0000256" key="11">
    <source>
        <dbReference type="ARBA" id="ARBA00023034"/>
    </source>
</evidence>
<dbReference type="Pfam" id="PF16363">
    <property type="entry name" value="GDP_Man_Dehyd"/>
    <property type="match status" value="1"/>
</dbReference>